<evidence type="ECO:0000256" key="4">
    <source>
        <dbReference type="ARBA" id="ARBA00022989"/>
    </source>
</evidence>
<dbReference type="Pfam" id="PF02361">
    <property type="entry name" value="CbiQ"/>
    <property type="match status" value="1"/>
</dbReference>
<keyword evidence="4 6" id="KW-1133">Transmembrane helix</keyword>
<dbReference type="GO" id="GO:0043190">
    <property type="term" value="C:ATP-binding cassette (ABC) transporter complex"/>
    <property type="evidence" value="ECO:0007669"/>
    <property type="project" value="InterPro"/>
</dbReference>
<dbReference type="EMBL" id="CP013121">
    <property type="protein sequence ID" value="ALM93609.1"/>
    <property type="molecule type" value="Genomic_DNA"/>
</dbReference>
<proteinExistence type="predicted"/>
<dbReference type="EMBL" id="NIRO01000002">
    <property type="protein sequence ID" value="PHI17180.1"/>
    <property type="molecule type" value="Genomic_DNA"/>
</dbReference>
<sequence>MVSLDKVAYTSKLLKNNPSEKLLFSILTLFSCIFFNNIIISLIVLLIMYLSITYLGGIENKLFFKLISIPLVFLVIGVLTIIIVKLKPNQESLFKINIFSNEYGITIKTFLQGLTLMLKSLAAVSCLYFLILTTPVLDIFYCLEKLKLPKLLVEIIGLVYRYIFLFIDVAQMIYISQDARLGYSTLKASFNSSGRLISSLFLTALKQANESFVCLEARCYTGELKFIDKSYISSKRNIILILLVNIILITIYFLTRGVI</sequence>
<comment type="subcellular location">
    <subcellularLocation>
        <location evidence="1">Cell membrane</location>
        <topology evidence="1">Multi-pass membrane protein</topology>
    </subcellularLocation>
</comment>
<evidence type="ECO:0000313" key="10">
    <source>
        <dbReference type="Proteomes" id="UP000224507"/>
    </source>
</evidence>
<organism evidence="8 10">
    <name type="scientific">Fusobacterium nucleatum subsp. polymorphum</name>
    <name type="common">Fusobacterium polymorphum</name>
    <dbReference type="NCBI Taxonomy" id="76857"/>
    <lineage>
        <taxon>Bacteria</taxon>
        <taxon>Fusobacteriati</taxon>
        <taxon>Fusobacteriota</taxon>
        <taxon>Fusobacteriia</taxon>
        <taxon>Fusobacteriales</taxon>
        <taxon>Fusobacteriaceae</taxon>
        <taxon>Fusobacterium</taxon>
    </lineage>
</organism>
<accession>A0A0S1YT61</accession>
<evidence type="ECO:0000256" key="5">
    <source>
        <dbReference type="ARBA" id="ARBA00023136"/>
    </source>
</evidence>
<evidence type="ECO:0000313" key="7">
    <source>
        <dbReference type="EMBL" id="ALM93609.1"/>
    </source>
</evidence>
<dbReference type="Proteomes" id="UP000067061">
    <property type="component" value="Chromosome"/>
</dbReference>
<dbReference type="PANTHER" id="PTHR43723">
    <property type="entry name" value="COBALT TRANSPORT PROTEIN CBIQ"/>
    <property type="match status" value="1"/>
</dbReference>
<evidence type="ECO:0000256" key="3">
    <source>
        <dbReference type="ARBA" id="ARBA00022692"/>
    </source>
</evidence>
<dbReference type="PROSITE" id="PS51257">
    <property type="entry name" value="PROKAR_LIPOPROTEIN"/>
    <property type="match status" value="1"/>
</dbReference>
<keyword evidence="3 6" id="KW-0812">Transmembrane</keyword>
<reference evidence="7 9" key="1">
    <citation type="submission" date="2015-11" db="EMBL/GenBank/DDBJ databases">
        <authorList>
            <person name="Kook J.-K."/>
            <person name="Park S.-N."/>
            <person name="Lim Y.K."/>
            <person name="Jo E."/>
        </authorList>
    </citation>
    <scope>NUCLEOTIDE SEQUENCE [LARGE SCALE GENOMIC DNA]</scope>
    <source>
        <strain evidence="7 9">ChDC F306</strain>
    </source>
</reference>
<feature type="transmembrane region" description="Helical" evidence="6">
    <location>
        <begin position="238"/>
        <end position="255"/>
    </location>
</feature>
<evidence type="ECO:0000313" key="8">
    <source>
        <dbReference type="EMBL" id="PHI17180.1"/>
    </source>
</evidence>
<dbReference type="GO" id="GO:0006824">
    <property type="term" value="P:cobalt ion transport"/>
    <property type="evidence" value="ECO:0007669"/>
    <property type="project" value="InterPro"/>
</dbReference>
<dbReference type="NCBIfam" id="TIGR02454">
    <property type="entry name" value="ECF_T_CbiQ"/>
    <property type="match status" value="1"/>
</dbReference>
<dbReference type="InterPro" id="IPR052770">
    <property type="entry name" value="Cobalt_transport_CbiQ"/>
</dbReference>
<feature type="transmembrane region" description="Helical" evidence="6">
    <location>
        <begin position="121"/>
        <end position="143"/>
    </location>
</feature>
<name>A0A0S1YT61_FUSNP</name>
<feature type="transmembrane region" description="Helical" evidence="6">
    <location>
        <begin position="155"/>
        <end position="175"/>
    </location>
</feature>
<dbReference type="InterPro" id="IPR012809">
    <property type="entry name" value="ECF_CbiQ"/>
</dbReference>
<gene>
    <name evidence="8" type="primary">cbiQ</name>
    <name evidence="8" type="ORF">CBG56_03425</name>
    <name evidence="7" type="ORF">RO02_02935</name>
</gene>
<dbReference type="CDD" id="cd16914">
    <property type="entry name" value="EcfT"/>
    <property type="match status" value="1"/>
</dbReference>
<protein>
    <submittedName>
        <fullName evidence="7">Cobalt ABC transporter permease</fullName>
    </submittedName>
    <submittedName>
        <fullName evidence="8">Cobalt ECF transporter T component CbiQ</fullName>
    </submittedName>
</protein>
<evidence type="ECO:0000256" key="6">
    <source>
        <dbReference type="SAM" id="Phobius"/>
    </source>
</evidence>
<dbReference type="AlphaFoldDB" id="A0A0S1YT61"/>
<evidence type="ECO:0000313" key="9">
    <source>
        <dbReference type="Proteomes" id="UP000067061"/>
    </source>
</evidence>
<dbReference type="RefSeq" id="WP_005900389.1">
    <property type="nucleotide sequence ID" value="NZ_CP013121.1"/>
</dbReference>
<feature type="transmembrane region" description="Helical" evidence="6">
    <location>
        <begin position="62"/>
        <end position="84"/>
    </location>
</feature>
<keyword evidence="2" id="KW-1003">Cell membrane</keyword>
<dbReference type="PANTHER" id="PTHR43723:SF1">
    <property type="entry name" value="COBALT TRANSPORT PROTEIN CBIQ"/>
    <property type="match status" value="1"/>
</dbReference>
<dbReference type="InterPro" id="IPR003339">
    <property type="entry name" value="ABC/ECF_trnsptr_transmembrane"/>
</dbReference>
<reference evidence="8 10" key="2">
    <citation type="submission" date="2017-06" db="EMBL/GenBank/DDBJ databases">
        <title>Draft genome sequence of Fusobacterium nucleatum subsp. polymorphum KCOM 1274 (=ChDC F309).</title>
        <authorList>
            <person name="Kook J.-K."/>
            <person name="Park S.-N."/>
            <person name="Lim Y.K."/>
            <person name="Roh H."/>
        </authorList>
    </citation>
    <scope>NUCLEOTIDE SEQUENCE [LARGE SCALE GENOMIC DNA]</scope>
    <source>
        <strain evidence="8">KCOM 1274</strain>
        <strain evidence="10">KCOM 1274 (ChDC F309)</strain>
    </source>
</reference>
<evidence type="ECO:0000256" key="2">
    <source>
        <dbReference type="ARBA" id="ARBA00022475"/>
    </source>
</evidence>
<dbReference type="Proteomes" id="UP000224507">
    <property type="component" value="Unassembled WGS sequence"/>
</dbReference>
<keyword evidence="5 6" id="KW-0472">Membrane</keyword>
<evidence type="ECO:0000256" key="1">
    <source>
        <dbReference type="ARBA" id="ARBA00004651"/>
    </source>
</evidence>
<feature type="transmembrane region" description="Helical" evidence="6">
    <location>
        <begin position="22"/>
        <end position="50"/>
    </location>
</feature>